<proteinExistence type="predicted"/>
<reference evidence="3 4" key="3">
    <citation type="journal article" date="2013" name="Rice">
        <title>Improvement of the Oryza sativa Nipponbare reference genome using next generation sequence and optical map data.</title>
        <authorList>
            <person name="Kawahara Y."/>
            <person name="de la Bastide M."/>
            <person name="Hamilton J.P."/>
            <person name="Kanamori H."/>
            <person name="McCombie W.R."/>
            <person name="Ouyang S."/>
            <person name="Schwartz D.C."/>
            <person name="Tanaka T."/>
            <person name="Wu J."/>
            <person name="Zhou S."/>
            <person name="Childs K.L."/>
            <person name="Davidson R.M."/>
            <person name="Lin H."/>
            <person name="Quesada-Ocampo L."/>
            <person name="Vaillancourt B."/>
            <person name="Sakai H."/>
            <person name="Lee S.S."/>
            <person name="Kim J."/>
            <person name="Numa H."/>
            <person name="Itoh T."/>
            <person name="Buell C.R."/>
            <person name="Matsumoto T."/>
        </authorList>
    </citation>
    <scope>NUCLEOTIDE SEQUENCE [LARGE SCALE GENOMIC DNA]</scope>
    <source>
        <strain evidence="4">cv. Nipponbare</strain>
    </source>
</reference>
<dbReference type="PaxDb" id="39947-A0A0P0W7B1"/>
<organism evidence="3 4">
    <name type="scientific">Oryza sativa subsp. japonica</name>
    <name type="common">Rice</name>
    <dbReference type="NCBI Taxonomy" id="39947"/>
    <lineage>
        <taxon>Eukaryota</taxon>
        <taxon>Viridiplantae</taxon>
        <taxon>Streptophyta</taxon>
        <taxon>Embryophyta</taxon>
        <taxon>Tracheophyta</taxon>
        <taxon>Spermatophyta</taxon>
        <taxon>Magnoliopsida</taxon>
        <taxon>Liliopsida</taxon>
        <taxon>Poales</taxon>
        <taxon>Poaceae</taxon>
        <taxon>BOP clade</taxon>
        <taxon>Oryzoideae</taxon>
        <taxon>Oryzeae</taxon>
        <taxon>Oryzinae</taxon>
        <taxon>Oryza</taxon>
        <taxon>Oryza sativa</taxon>
    </lineage>
</organism>
<evidence type="ECO:0000256" key="1">
    <source>
        <dbReference type="SAM" id="MobiDB-lite"/>
    </source>
</evidence>
<reference evidence="3 4" key="2">
    <citation type="journal article" date="2013" name="Plant Cell Physiol.">
        <title>Rice Annotation Project Database (RAP-DB): an integrative and interactive database for rice genomics.</title>
        <authorList>
            <person name="Sakai H."/>
            <person name="Lee S.S."/>
            <person name="Tanaka T."/>
            <person name="Numa H."/>
            <person name="Kim J."/>
            <person name="Kawahara Y."/>
            <person name="Wakimoto H."/>
            <person name="Yang C.C."/>
            <person name="Iwamoto M."/>
            <person name="Abe T."/>
            <person name="Yamada Y."/>
            <person name="Muto A."/>
            <person name="Inokuchi H."/>
            <person name="Ikemura T."/>
            <person name="Matsumoto T."/>
            <person name="Sasaki T."/>
            <person name="Itoh T."/>
        </authorList>
    </citation>
    <scope>NUCLEOTIDE SEQUENCE [LARGE SCALE GENOMIC DNA]</scope>
    <source>
        <strain evidence="4">cv. Nipponbare</strain>
    </source>
</reference>
<dbReference type="EMBL" id="AP014960">
    <property type="protein sequence ID" value="BAS87902.1"/>
    <property type="molecule type" value="Genomic_DNA"/>
</dbReference>
<feature type="region of interest" description="Disordered" evidence="1">
    <location>
        <begin position="35"/>
        <end position="60"/>
    </location>
</feature>
<accession>A0A0P0W7B1</accession>
<feature type="compositionally biased region" description="Gly residues" evidence="1">
    <location>
        <begin position="35"/>
        <end position="49"/>
    </location>
</feature>
<protein>
    <submittedName>
        <fullName evidence="3">Os04g0169999 protein</fullName>
    </submittedName>
</protein>
<dbReference type="InParanoid" id="A0A0P0W7B1"/>
<evidence type="ECO:0000313" key="4">
    <source>
        <dbReference type="Proteomes" id="UP000059680"/>
    </source>
</evidence>
<reference evidence="4" key="1">
    <citation type="journal article" date="2005" name="Nature">
        <title>The map-based sequence of the rice genome.</title>
        <authorList>
            <consortium name="International rice genome sequencing project (IRGSP)"/>
            <person name="Matsumoto T."/>
            <person name="Wu J."/>
            <person name="Kanamori H."/>
            <person name="Katayose Y."/>
            <person name="Fujisawa M."/>
            <person name="Namiki N."/>
            <person name="Mizuno H."/>
            <person name="Yamamoto K."/>
            <person name="Antonio B.A."/>
            <person name="Baba T."/>
            <person name="Sakata K."/>
            <person name="Nagamura Y."/>
            <person name="Aoki H."/>
            <person name="Arikawa K."/>
            <person name="Arita K."/>
            <person name="Bito T."/>
            <person name="Chiden Y."/>
            <person name="Fujitsuka N."/>
            <person name="Fukunaka R."/>
            <person name="Hamada M."/>
            <person name="Harada C."/>
            <person name="Hayashi A."/>
            <person name="Hijishita S."/>
            <person name="Honda M."/>
            <person name="Hosokawa S."/>
            <person name="Ichikawa Y."/>
            <person name="Idonuma A."/>
            <person name="Iijima M."/>
            <person name="Ikeda M."/>
            <person name="Ikeno M."/>
            <person name="Ito K."/>
            <person name="Ito S."/>
            <person name="Ito T."/>
            <person name="Ito Y."/>
            <person name="Ito Y."/>
            <person name="Iwabuchi A."/>
            <person name="Kamiya K."/>
            <person name="Karasawa W."/>
            <person name="Kurita K."/>
            <person name="Katagiri S."/>
            <person name="Kikuta A."/>
            <person name="Kobayashi H."/>
            <person name="Kobayashi N."/>
            <person name="Machita K."/>
            <person name="Maehara T."/>
            <person name="Masukawa M."/>
            <person name="Mizubayashi T."/>
            <person name="Mukai Y."/>
            <person name="Nagasaki H."/>
            <person name="Nagata Y."/>
            <person name="Naito S."/>
            <person name="Nakashima M."/>
            <person name="Nakama Y."/>
            <person name="Nakamichi Y."/>
            <person name="Nakamura M."/>
            <person name="Meguro A."/>
            <person name="Negishi M."/>
            <person name="Ohta I."/>
            <person name="Ohta T."/>
            <person name="Okamoto M."/>
            <person name="Ono N."/>
            <person name="Saji S."/>
            <person name="Sakaguchi M."/>
            <person name="Sakai K."/>
            <person name="Shibata M."/>
            <person name="Shimokawa T."/>
            <person name="Song J."/>
            <person name="Takazaki Y."/>
            <person name="Terasawa K."/>
            <person name="Tsugane M."/>
            <person name="Tsuji K."/>
            <person name="Ueda S."/>
            <person name="Waki K."/>
            <person name="Yamagata H."/>
            <person name="Yamamoto M."/>
            <person name="Yamamoto S."/>
            <person name="Yamane H."/>
            <person name="Yoshiki S."/>
            <person name="Yoshihara R."/>
            <person name="Yukawa K."/>
            <person name="Zhong H."/>
            <person name="Yano M."/>
            <person name="Yuan Q."/>
            <person name="Ouyang S."/>
            <person name="Liu J."/>
            <person name="Jones K.M."/>
            <person name="Gansberger K."/>
            <person name="Moffat K."/>
            <person name="Hill J."/>
            <person name="Bera J."/>
            <person name="Fadrosh D."/>
            <person name="Jin S."/>
            <person name="Johri S."/>
            <person name="Kim M."/>
            <person name="Overton L."/>
            <person name="Reardon M."/>
            <person name="Tsitrin T."/>
            <person name="Vuong H."/>
            <person name="Weaver B."/>
            <person name="Ciecko A."/>
            <person name="Tallon L."/>
            <person name="Jackson J."/>
            <person name="Pai G."/>
            <person name="Aken S.V."/>
            <person name="Utterback T."/>
            <person name="Reidmuller S."/>
            <person name="Feldblyum T."/>
            <person name="Hsiao J."/>
            <person name="Zismann V."/>
            <person name="Iobst S."/>
            <person name="de Vazeille A.R."/>
            <person name="Buell C.R."/>
            <person name="Ying K."/>
            <person name="Li Y."/>
            <person name="Lu T."/>
            <person name="Huang Y."/>
            <person name="Zhao Q."/>
            <person name="Feng Q."/>
            <person name="Zhang L."/>
            <person name="Zhu J."/>
            <person name="Weng Q."/>
            <person name="Mu J."/>
            <person name="Lu Y."/>
            <person name="Fan D."/>
            <person name="Liu Y."/>
            <person name="Guan J."/>
            <person name="Zhang Y."/>
            <person name="Yu S."/>
            <person name="Liu X."/>
            <person name="Zhang Y."/>
            <person name="Hong G."/>
            <person name="Han B."/>
            <person name="Choisne N."/>
            <person name="Demange N."/>
            <person name="Orjeda G."/>
            <person name="Samain S."/>
            <person name="Cattolico L."/>
            <person name="Pelletier E."/>
            <person name="Couloux A."/>
            <person name="Segurens B."/>
            <person name="Wincker P."/>
            <person name="D'Hont A."/>
            <person name="Scarpelli C."/>
            <person name="Weissenbach J."/>
            <person name="Salanoubat M."/>
            <person name="Quetier F."/>
            <person name="Yu Y."/>
            <person name="Kim H.R."/>
            <person name="Rambo T."/>
            <person name="Currie J."/>
            <person name="Collura K."/>
            <person name="Luo M."/>
            <person name="Yang T."/>
            <person name="Ammiraju J.S.S."/>
            <person name="Engler F."/>
            <person name="Soderlund C."/>
            <person name="Wing R.A."/>
            <person name="Palmer L.E."/>
            <person name="de la Bastide M."/>
            <person name="Spiegel L."/>
            <person name="Nascimento L."/>
            <person name="Zutavern T."/>
            <person name="O'Shaughnessy A."/>
            <person name="Dike S."/>
            <person name="Dedhia N."/>
            <person name="Preston R."/>
            <person name="Balija V."/>
            <person name="McCombie W.R."/>
            <person name="Chow T."/>
            <person name="Chen H."/>
            <person name="Chung M."/>
            <person name="Chen C."/>
            <person name="Shaw J."/>
            <person name="Wu H."/>
            <person name="Hsiao K."/>
            <person name="Chao Y."/>
            <person name="Chu M."/>
            <person name="Cheng C."/>
            <person name="Hour A."/>
            <person name="Lee P."/>
            <person name="Lin S."/>
            <person name="Lin Y."/>
            <person name="Liou J."/>
            <person name="Liu S."/>
            <person name="Hsing Y."/>
            <person name="Raghuvanshi S."/>
            <person name="Mohanty A."/>
            <person name="Bharti A.K."/>
            <person name="Gaur A."/>
            <person name="Gupta V."/>
            <person name="Kumar D."/>
            <person name="Ravi V."/>
            <person name="Vij S."/>
            <person name="Kapur A."/>
            <person name="Khurana P."/>
            <person name="Khurana P."/>
            <person name="Khurana J.P."/>
            <person name="Tyagi A.K."/>
            <person name="Gaikwad K."/>
            <person name="Singh A."/>
            <person name="Dalal V."/>
            <person name="Srivastava S."/>
            <person name="Dixit A."/>
            <person name="Pal A.K."/>
            <person name="Ghazi I.A."/>
            <person name="Yadav M."/>
            <person name="Pandit A."/>
            <person name="Bhargava A."/>
            <person name="Sureshbabu K."/>
            <person name="Batra K."/>
            <person name="Sharma T.R."/>
            <person name="Mohapatra T."/>
            <person name="Singh N.K."/>
            <person name="Messing J."/>
            <person name="Nelson A.B."/>
            <person name="Fuks G."/>
            <person name="Kavchok S."/>
            <person name="Keizer G."/>
            <person name="Linton E."/>
            <person name="Llaca V."/>
            <person name="Song R."/>
            <person name="Tanyolac B."/>
            <person name="Young S."/>
            <person name="Ho-Il K."/>
            <person name="Hahn J.H."/>
            <person name="Sangsakoo G."/>
            <person name="Vanavichit A."/>
            <person name="de Mattos Luiz.A.T."/>
            <person name="Zimmer P.D."/>
            <person name="Malone G."/>
            <person name="Dellagostin O."/>
            <person name="de Oliveira A.C."/>
            <person name="Bevan M."/>
            <person name="Bancroft I."/>
            <person name="Minx P."/>
            <person name="Cordum H."/>
            <person name="Wilson R."/>
            <person name="Cheng Z."/>
            <person name="Jin W."/>
            <person name="Jiang J."/>
            <person name="Leong S.A."/>
            <person name="Iwama H."/>
            <person name="Gojobori T."/>
            <person name="Itoh T."/>
            <person name="Niimura Y."/>
            <person name="Fujii Y."/>
            <person name="Habara T."/>
            <person name="Sakai H."/>
            <person name="Sato Y."/>
            <person name="Wilson G."/>
            <person name="Kumar K."/>
            <person name="McCouch S."/>
            <person name="Juretic N."/>
            <person name="Hoen D."/>
            <person name="Wright S."/>
            <person name="Bruskiewich R."/>
            <person name="Bureau T."/>
            <person name="Miyao A."/>
            <person name="Hirochika H."/>
            <person name="Nishikawa T."/>
            <person name="Kadowaki K."/>
            <person name="Sugiura M."/>
            <person name="Burr B."/>
            <person name="Sasaki T."/>
        </authorList>
    </citation>
    <scope>NUCLEOTIDE SEQUENCE [LARGE SCALE GENOMIC DNA]</scope>
    <source>
        <strain evidence="4">cv. Nipponbare</strain>
    </source>
</reference>
<dbReference type="Proteomes" id="UP000059680">
    <property type="component" value="Chromosome 4"/>
</dbReference>
<evidence type="ECO:0000313" key="3">
    <source>
        <dbReference type="EMBL" id="BAS87902.1"/>
    </source>
</evidence>
<evidence type="ECO:0000256" key="2">
    <source>
        <dbReference type="SAM" id="SignalP"/>
    </source>
</evidence>
<gene>
    <name evidence="3" type="ordered locus">Os04g0169999</name>
    <name evidence="3" type="ORF">OSNPB_040169999</name>
</gene>
<keyword evidence="2" id="KW-0732">Signal</keyword>
<feature type="signal peptide" evidence="2">
    <location>
        <begin position="1"/>
        <end position="21"/>
    </location>
</feature>
<feature type="chain" id="PRO_5006056585" evidence="2">
    <location>
        <begin position="22"/>
        <end position="86"/>
    </location>
</feature>
<dbReference type="AlphaFoldDB" id="A0A0P0W7B1"/>
<name>A0A0P0W7B1_ORYSJ</name>
<sequence>MLVSDHSTVLLLPLPMAVTQAVTVLRRKRVELRGAGGGDYGGEASGGVDSGVSRRRRRGSQIRSWVLETHTEPRGLGAEEVAGVNP</sequence>
<keyword evidence="4" id="KW-1185">Reference proteome</keyword>